<evidence type="ECO:0000313" key="3">
    <source>
        <dbReference type="EMBL" id="MBB1253893.1"/>
    </source>
</evidence>
<feature type="compositionally biased region" description="Gly residues" evidence="1">
    <location>
        <begin position="29"/>
        <end position="38"/>
    </location>
</feature>
<feature type="signal peptide" evidence="2">
    <location>
        <begin position="1"/>
        <end position="24"/>
    </location>
</feature>
<feature type="region of interest" description="Disordered" evidence="1">
    <location>
        <begin position="24"/>
        <end position="69"/>
    </location>
</feature>
<reference evidence="4" key="1">
    <citation type="submission" date="2020-05" db="EMBL/GenBank/DDBJ databases">
        <title>Classification of alakaliphilic streptomycetes isolated from an alkaline soil next to Lonar Crater, India and a proposal for the recognition of Streptomyces alkaliterrae sp. nov.</title>
        <authorList>
            <person name="Golinska P."/>
        </authorList>
    </citation>
    <scope>NUCLEOTIDE SEQUENCE [LARGE SCALE GENOMIC DNA]</scope>
    <source>
        <strain evidence="4">OF3</strain>
    </source>
</reference>
<accession>A0A7W3WK78</accession>
<dbReference type="EMBL" id="JABJWZ010000076">
    <property type="protein sequence ID" value="MBB1253893.1"/>
    <property type="molecule type" value="Genomic_DNA"/>
</dbReference>
<organism evidence="3 4">
    <name type="scientific">Streptomyces alkaliterrae</name>
    <dbReference type="NCBI Taxonomy" id="2213162"/>
    <lineage>
        <taxon>Bacteria</taxon>
        <taxon>Bacillati</taxon>
        <taxon>Actinomycetota</taxon>
        <taxon>Actinomycetes</taxon>
        <taxon>Kitasatosporales</taxon>
        <taxon>Streptomycetaceae</taxon>
        <taxon>Streptomyces</taxon>
    </lineage>
</organism>
<evidence type="ECO:0000256" key="2">
    <source>
        <dbReference type="SAM" id="SignalP"/>
    </source>
</evidence>
<evidence type="ECO:0000313" key="4">
    <source>
        <dbReference type="Proteomes" id="UP000525686"/>
    </source>
</evidence>
<dbReference type="RefSeq" id="WP_181354202.1">
    <property type="nucleotide sequence ID" value="NZ_JABJWZ010000076.1"/>
</dbReference>
<dbReference type="AlphaFoldDB" id="A0A7W3WK78"/>
<evidence type="ECO:0000256" key="1">
    <source>
        <dbReference type="SAM" id="MobiDB-lite"/>
    </source>
</evidence>
<gene>
    <name evidence="3" type="ORF">H3146_11035</name>
</gene>
<feature type="chain" id="PRO_5038731967" evidence="2">
    <location>
        <begin position="25"/>
        <end position="146"/>
    </location>
</feature>
<protein>
    <submittedName>
        <fullName evidence="3">Uncharacterized protein</fullName>
    </submittedName>
</protein>
<dbReference type="Proteomes" id="UP000525686">
    <property type="component" value="Unassembled WGS sequence"/>
</dbReference>
<feature type="compositionally biased region" description="Low complexity" evidence="1">
    <location>
        <begin position="39"/>
        <end position="52"/>
    </location>
</feature>
<sequence length="146" mass="14413">MRSQLKLAAVVGVVILALSGFTPAKRGGADGGDGGGCGRDSSSGTSGSSSSGGTTGGSGNKPNPTVNITRCAGVADPTADVQVSAPSSRSGSWTITVRFTSDTGVVVSTGSERVSLEAGQSRNITVRMADPARLDEVANCGLEPVN</sequence>
<comment type="caution">
    <text evidence="3">The sequence shown here is derived from an EMBL/GenBank/DDBJ whole genome shotgun (WGS) entry which is preliminary data.</text>
</comment>
<keyword evidence="2" id="KW-0732">Signal</keyword>
<name>A0A7W3WK78_9ACTN</name>
<proteinExistence type="predicted"/>